<sequence length="152" mass="16874">MRRHTILVPVLVVLGSLVDPAHGWSKDGFIDSVLSQYRETDQAGRADSARDGIITEGEFVFSLYGQADARGNNDNQVSREEFLDYYSQLFNISSELATIMFDYLNDPASRDDVITTSDVSLSSFAGRTYATVAEYKDGLEKVGKLPSYHQSC</sequence>
<organism evidence="2 3">
    <name type="scientific">Elysia marginata</name>
    <dbReference type="NCBI Taxonomy" id="1093978"/>
    <lineage>
        <taxon>Eukaryota</taxon>
        <taxon>Metazoa</taxon>
        <taxon>Spiralia</taxon>
        <taxon>Lophotrochozoa</taxon>
        <taxon>Mollusca</taxon>
        <taxon>Gastropoda</taxon>
        <taxon>Heterobranchia</taxon>
        <taxon>Euthyneura</taxon>
        <taxon>Panpulmonata</taxon>
        <taxon>Sacoglossa</taxon>
        <taxon>Placobranchoidea</taxon>
        <taxon>Plakobranchidae</taxon>
        <taxon>Elysia</taxon>
    </lineage>
</organism>
<comment type="caution">
    <text evidence="2">The sequence shown here is derived from an EMBL/GenBank/DDBJ whole genome shotgun (WGS) entry which is preliminary data.</text>
</comment>
<accession>A0AAV4GWF5</accession>
<dbReference type="AlphaFoldDB" id="A0AAV4GWF5"/>
<evidence type="ECO:0008006" key="4">
    <source>
        <dbReference type="Google" id="ProtNLM"/>
    </source>
</evidence>
<evidence type="ECO:0000256" key="1">
    <source>
        <dbReference type="SAM" id="SignalP"/>
    </source>
</evidence>
<proteinExistence type="predicted"/>
<feature type="signal peptide" evidence="1">
    <location>
        <begin position="1"/>
        <end position="23"/>
    </location>
</feature>
<reference evidence="2 3" key="1">
    <citation type="journal article" date="2021" name="Elife">
        <title>Chloroplast acquisition without the gene transfer in kleptoplastic sea slugs, Plakobranchus ocellatus.</title>
        <authorList>
            <person name="Maeda T."/>
            <person name="Takahashi S."/>
            <person name="Yoshida T."/>
            <person name="Shimamura S."/>
            <person name="Takaki Y."/>
            <person name="Nagai Y."/>
            <person name="Toyoda A."/>
            <person name="Suzuki Y."/>
            <person name="Arimoto A."/>
            <person name="Ishii H."/>
            <person name="Satoh N."/>
            <person name="Nishiyama T."/>
            <person name="Hasebe M."/>
            <person name="Maruyama T."/>
            <person name="Minagawa J."/>
            <person name="Obokata J."/>
            <person name="Shigenobu S."/>
        </authorList>
    </citation>
    <scope>NUCLEOTIDE SEQUENCE [LARGE SCALE GENOMIC DNA]</scope>
</reference>
<evidence type="ECO:0000313" key="2">
    <source>
        <dbReference type="EMBL" id="GFR89848.1"/>
    </source>
</evidence>
<dbReference type="SUPFAM" id="SSF47473">
    <property type="entry name" value="EF-hand"/>
    <property type="match status" value="1"/>
</dbReference>
<name>A0AAV4GWF5_9GAST</name>
<keyword evidence="1" id="KW-0732">Signal</keyword>
<gene>
    <name evidence="2" type="ORF">ElyMa_002553200</name>
</gene>
<evidence type="ECO:0000313" key="3">
    <source>
        <dbReference type="Proteomes" id="UP000762676"/>
    </source>
</evidence>
<protein>
    <recommendedName>
        <fullName evidence="4">EF-hand domain-containing protein</fullName>
    </recommendedName>
</protein>
<feature type="chain" id="PRO_5043506552" description="EF-hand domain-containing protein" evidence="1">
    <location>
        <begin position="24"/>
        <end position="152"/>
    </location>
</feature>
<dbReference type="EMBL" id="BMAT01005251">
    <property type="protein sequence ID" value="GFR89848.1"/>
    <property type="molecule type" value="Genomic_DNA"/>
</dbReference>
<keyword evidence="3" id="KW-1185">Reference proteome</keyword>
<dbReference type="InterPro" id="IPR011992">
    <property type="entry name" value="EF-hand-dom_pair"/>
</dbReference>
<dbReference type="Proteomes" id="UP000762676">
    <property type="component" value="Unassembled WGS sequence"/>
</dbReference>